<accession>A0A2U1DM74</accession>
<dbReference type="InterPro" id="IPR036163">
    <property type="entry name" value="HMA_dom_sf"/>
</dbReference>
<evidence type="ECO:0000256" key="1">
    <source>
        <dbReference type="ARBA" id="ARBA00022723"/>
    </source>
</evidence>
<gene>
    <name evidence="3" type="ORF">C7381_11513</name>
</gene>
<dbReference type="AlphaFoldDB" id="A0A2U1DM74"/>
<organism evidence="3 4">
    <name type="scientific">Ezakiella coagulans</name>
    <dbReference type="NCBI Taxonomy" id="46507"/>
    <lineage>
        <taxon>Bacteria</taxon>
        <taxon>Bacillati</taxon>
        <taxon>Bacillota</taxon>
        <taxon>Tissierellia</taxon>
        <taxon>Ezakiella</taxon>
    </lineage>
</organism>
<dbReference type="Pfam" id="PF00403">
    <property type="entry name" value="HMA"/>
    <property type="match status" value="1"/>
</dbReference>
<dbReference type="Proteomes" id="UP000245793">
    <property type="component" value="Unassembled WGS sequence"/>
</dbReference>
<dbReference type="SUPFAM" id="SSF55008">
    <property type="entry name" value="HMA, heavy metal-associated domain"/>
    <property type="match status" value="1"/>
</dbReference>
<evidence type="ECO:0000313" key="4">
    <source>
        <dbReference type="Proteomes" id="UP000245793"/>
    </source>
</evidence>
<keyword evidence="4" id="KW-1185">Reference proteome</keyword>
<name>A0A2U1DM74_9FIRM</name>
<dbReference type="CDD" id="cd00371">
    <property type="entry name" value="HMA"/>
    <property type="match status" value="1"/>
</dbReference>
<feature type="domain" description="HMA" evidence="2">
    <location>
        <begin position="1"/>
        <end position="62"/>
    </location>
</feature>
<dbReference type="PROSITE" id="PS50846">
    <property type="entry name" value="HMA_2"/>
    <property type="match status" value="1"/>
</dbReference>
<sequence length="62" mass="6839">MLIRINGMSCNHCKHAVEEAIKKVKGVKKYEVNLEGGCAEVDGDFDITELKQAIENVGFDAE</sequence>
<keyword evidence="1" id="KW-0479">Metal-binding</keyword>
<dbReference type="InterPro" id="IPR017969">
    <property type="entry name" value="Heavy-metal-associated_CS"/>
</dbReference>
<dbReference type="PROSITE" id="PS01047">
    <property type="entry name" value="HMA_1"/>
    <property type="match status" value="1"/>
</dbReference>
<comment type="caution">
    <text evidence="3">The sequence shown here is derived from an EMBL/GenBank/DDBJ whole genome shotgun (WGS) entry which is preliminary data.</text>
</comment>
<dbReference type="GO" id="GO:0046872">
    <property type="term" value="F:metal ion binding"/>
    <property type="evidence" value="ECO:0007669"/>
    <property type="project" value="UniProtKB-KW"/>
</dbReference>
<protein>
    <submittedName>
        <fullName evidence="3">Copper chaperone</fullName>
    </submittedName>
</protein>
<proteinExistence type="predicted"/>
<dbReference type="RefSeq" id="WP_034548143.1">
    <property type="nucleotide sequence ID" value="NZ_CAUPJO010000014.1"/>
</dbReference>
<evidence type="ECO:0000313" key="3">
    <source>
        <dbReference type="EMBL" id="PVY88773.1"/>
    </source>
</evidence>
<reference evidence="3 4" key="1">
    <citation type="submission" date="2018-04" db="EMBL/GenBank/DDBJ databases">
        <title>Genomic Encyclopedia of Type Strains, Phase IV (KMG-IV): sequencing the most valuable type-strain genomes for metagenomic binning, comparative biology and taxonomic classification.</title>
        <authorList>
            <person name="Goeker M."/>
        </authorList>
    </citation>
    <scope>NUCLEOTIDE SEQUENCE [LARGE SCALE GENOMIC DNA]</scope>
    <source>
        <strain evidence="3 4">DSM 20705</strain>
    </source>
</reference>
<dbReference type="Gene3D" id="3.30.70.100">
    <property type="match status" value="1"/>
</dbReference>
<dbReference type="FunFam" id="3.30.70.100:FF:000001">
    <property type="entry name" value="ATPase copper transporting beta"/>
    <property type="match status" value="1"/>
</dbReference>
<dbReference type="EMBL" id="QEKV01000015">
    <property type="protein sequence ID" value="PVY88773.1"/>
    <property type="molecule type" value="Genomic_DNA"/>
</dbReference>
<dbReference type="InterPro" id="IPR006121">
    <property type="entry name" value="HMA_dom"/>
</dbReference>
<evidence type="ECO:0000259" key="2">
    <source>
        <dbReference type="PROSITE" id="PS50846"/>
    </source>
</evidence>